<dbReference type="EMBL" id="JRHC01000004">
    <property type="protein sequence ID" value="KJF42960.1"/>
    <property type="molecule type" value="Genomic_DNA"/>
</dbReference>
<dbReference type="AlphaFoldDB" id="A0A0D8J7K3"/>
<organism evidence="1 2">
    <name type="scientific">Draconibacterium sediminis</name>
    <dbReference type="NCBI Taxonomy" id="1544798"/>
    <lineage>
        <taxon>Bacteria</taxon>
        <taxon>Pseudomonadati</taxon>
        <taxon>Bacteroidota</taxon>
        <taxon>Bacteroidia</taxon>
        <taxon>Marinilabiliales</taxon>
        <taxon>Prolixibacteraceae</taxon>
        <taxon>Draconibacterium</taxon>
    </lineage>
</organism>
<gene>
    <name evidence="1" type="ORF">LH29_16325</name>
</gene>
<sequence>MGEPPASGGERLKTMGERPFYMGEVLAPVGELTFFVGERLISSCGKLTTNSGTCFLPRQQLFIPISN</sequence>
<dbReference type="Proteomes" id="UP000032544">
    <property type="component" value="Unassembled WGS sequence"/>
</dbReference>
<reference evidence="1 2" key="1">
    <citation type="submission" date="2014-09" db="EMBL/GenBank/DDBJ databases">
        <title>Draft Genome Sequence of Draconibacterium sp. JN14CK-3.</title>
        <authorList>
            <person name="Dong C."/>
            <person name="Lai Q."/>
            <person name="Shao Z."/>
        </authorList>
    </citation>
    <scope>NUCLEOTIDE SEQUENCE [LARGE SCALE GENOMIC DNA]</scope>
    <source>
        <strain evidence="1 2">JN14CK-3</strain>
    </source>
</reference>
<protein>
    <submittedName>
        <fullName evidence="1">Uncharacterized protein</fullName>
    </submittedName>
</protein>
<proteinExistence type="predicted"/>
<evidence type="ECO:0000313" key="2">
    <source>
        <dbReference type="Proteomes" id="UP000032544"/>
    </source>
</evidence>
<evidence type="ECO:0000313" key="1">
    <source>
        <dbReference type="EMBL" id="KJF42960.1"/>
    </source>
</evidence>
<keyword evidence="2" id="KW-1185">Reference proteome</keyword>
<dbReference type="STRING" id="1544798.LH29_16325"/>
<dbReference type="RefSeq" id="WP_045031455.1">
    <property type="nucleotide sequence ID" value="NZ_JRHC01000004.1"/>
</dbReference>
<accession>A0A0D8J7K3</accession>
<name>A0A0D8J7K3_9BACT</name>
<comment type="caution">
    <text evidence="1">The sequence shown here is derived from an EMBL/GenBank/DDBJ whole genome shotgun (WGS) entry which is preliminary data.</text>
</comment>